<dbReference type="GO" id="GO:0036503">
    <property type="term" value="P:ERAD pathway"/>
    <property type="evidence" value="ECO:0007669"/>
    <property type="project" value="UniProtKB-ARBA"/>
</dbReference>
<keyword evidence="14" id="KW-0472">Membrane</keyword>
<protein>
    <recommendedName>
        <fullName evidence="13">alpha-1,2-Mannosidase</fullName>
        <ecNumber evidence="13">3.2.1.-</ecNumber>
    </recommendedName>
</protein>
<dbReference type="EMBL" id="AZST01000093">
    <property type="protein sequence ID" value="KEP52676.1"/>
    <property type="molecule type" value="Genomic_DNA"/>
</dbReference>
<dbReference type="InterPro" id="IPR050749">
    <property type="entry name" value="Glycosyl_Hydrolase_47"/>
</dbReference>
<feature type="disulfide bond" evidence="12">
    <location>
        <begin position="365"/>
        <end position="407"/>
    </location>
</feature>
<evidence type="ECO:0000256" key="3">
    <source>
        <dbReference type="ARBA" id="ARBA00007658"/>
    </source>
</evidence>
<dbReference type="HOGENOM" id="CLU_003818_3_0_1"/>
<name>A0A074S040_9AGAM</name>
<keyword evidence="16" id="KW-1185">Reference proteome</keyword>
<feature type="active site" evidence="10">
    <location>
        <position position="452"/>
    </location>
</feature>
<evidence type="ECO:0000256" key="13">
    <source>
        <dbReference type="RuleBase" id="RU361193"/>
    </source>
</evidence>
<evidence type="ECO:0000256" key="8">
    <source>
        <dbReference type="ARBA" id="ARBA00047669"/>
    </source>
</evidence>
<evidence type="ECO:0000313" key="15">
    <source>
        <dbReference type="EMBL" id="KEP52676.1"/>
    </source>
</evidence>
<dbReference type="OrthoDB" id="8118055at2759"/>
<dbReference type="PANTHER" id="PTHR11742:SF55">
    <property type="entry name" value="ENDOPLASMIC RETICULUM MANNOSYL-OLIGOSACCHARIDE 1,2-ALPHA-MANNOSIDASE"/>
    <property type="match status" value="1"/>
</dbReference>
<dbReference type="SUPFAM" id="SSF48225">
    <property type="entry name" value="Seven-hairpin glycosidases"/>
    <property type="match status" value="1"/>
</dbReference>
<reference evidence="15 16" key="1">
    <citation type="submission" date="2013-12" db="EMBL/GenBank/DDBJ databases">
        <authorList>
            <person name="Cubeta M."/>
            <person name="Pakala S."/>
            <person name="Fedorova N."/>
            <person name="Thomas E."/>
            <person name="Dean R."/>
            <person name="Jabaji S."/>
            <person name="Neate S."/>
            <person name="Toda T."/>
            <person name="Tavantzis S."/>
            <person name="Vilgalys R."/>
            <person name="Bharathan N."/>
            <person name="Pakala S."/>
            <person name="Losada L.S."/>
            <person name="Zafar N."/>
            <person name="Nierman W."/>
        </authorList>
    </citation>
    <scope>NUCLEOTIDE SEQUENCE [LARGE SCALE GENOMIC DNA]</scope>
    <source>
        <strain evidence="15 16">123E</strain>
    </source>
</reference>
<keyword evidence="14" id="KW-0812">Transmembrane</keyword>
<dbReference type="Gene3D" id="1.50.10.10">
    <property type="match status" value="1"/>
</dbReference>
<proteinExistence type="inferred from homology"/>
<comment type="pathway">
    <text evidence="2">Protein modification; protein glycosylation.</text>
</comment>
<evidence type="ECO:0000256" key="5">
    <source>
        <dbReference type="ARBA" id="ARBA00022801"/>
    </source>
</evidence>
<evidence type="ECO:0000256" key="1">
    <source>
        <dbReference type="ARBA" id="ARBA00001913"/>
    </source>
</evidence>
<evidence type="ECO:0000256" key="4">
    <source>
        <dbReference type="ARBA" id="ARBA00022723"/>
    </source>
</evidence>
<dbReference type="STRING" id="1423351.A0A074S040"/>
<keyword evidence="7 12" id="KW-1015">Disulfide bond</keyword>
<dbReference type="Proteomes" id="UP000027456">
    <property type="component" value="Unassembled WGS sequence"/>
</dbReference>
<dbReference type="GO" id="GO:0005975">
    <property type="term" value="P:carbohydrate metabolic process"/>
    <property type="evidence" value="ECO:0007669"/>
    <property type="project" value="InterPro"/>
</dbReference>
<feature type="transmembrane region" description="Helical" evidence="14">
    <location>
        <begin position="7"/>
        <end position="25"/>
    </location>
</feature>
<dbReference type="InterPro" id="IPR036026">
    <property type="entry name" value="Seven-hairpin_glycosidases"/>
</dbReference>
<evidence type="ECO:0000256" key="9">
    <source>
        <dbReference type="ARBA" id="ARBA00048605"/>
    </source>
</evidence>
<dbReference type="InterPro" id="IPR001382">
    <property type="entry name" value="Glyco_hydro_47"/>
</dbReference>
<evidence type="ECO:0000256" key="11">
    <source>
        <dbReference type="PIRSR" id="PIRSR601382-2"/>
    </source>
</evidence>
<evidence type="ECO:0000256" key="7">
    <source>
        <dbReference type="ARBA" id="ARBA00023157"/>
    </source>
</evidence>
<dbReference type="Pfam" id="PF01532">
    <property type="entry name" value="Glyco_hydro_47"/>
    <property type="match status" value="1"/>
</dbReference>
<evidence type="ECO:0000256" key="2">
    <source>
        <dbReference type="ARBA" id="ARBA00004922"/>
    </source>
</evidence>
<evidence type="ECO:0000313" key="16">
    <source>
        <dbReference type="Proteomes" id="UP000027456"/>
    </source>
</evidence>
<evidence type="ECO:0000256" key="6">
    <source>
        <dbReference type="ARBA" id="ARBA00022837"/>
    </source>
</evidence>
<accession>A0A074S040</accession>
<dbReference type="GO" id="GO:0005509">
    <property type="term" value="F:calcium ion binding"/>
    <property type="evidence" value="ECO:0007669"/>
    <property type="project" value="InterPro"/>
</dbReference>
<keyword evidence="4 11" id="KW-0479">Metal-binding</keyword>
<dbReference type="GO" id="GO:0016020">
    <property type="term" value="C:membrane"/>
    <property type="evidence" value="ECO:0007669"/>
    <property type="project" value="InterPro"/>
</dbReference>
<keyword evidence="6 11" id="KW-0106">Calcium</keyword>
<dbReference type="GO" id="GO:0005783">
    <property type="term" value="C:endoplasmic reticulum"/>
    <property type="evidence" value="ECO:0007669"/>
    <property type="project" value="TreeGrafter"/>
</dbReference>
<dbReference type="PRINTS" id="PR00747">
    <property type="entry name" value="GLYHDRLASE47"/>
</dbReference>
<comment type="caution">
    <text evidence="15">The sequence shown here is derived from an EMBL/GenBank/DDBJ whole genome shotgun (WGS) entry which is preliminary data.</text>
</comment>
<feature type="binding site" evidence="11">
    <location>
        <position position="539"/>
    </location>
    <ligand>
        <name>Ca(2+)</name>
        <dbReference type="ChEBI" id="CHEBI:29108"/>
    </ligand>
</feature>
<evidence type="ECO:0000256" key="12">
    <source>
        <dbReference type="PIRSR" id="PIRSR601382-3"/>
    </source>
</evidence>
<comment type="similarity">
    <text evidence="3 13">Belongs to the glycosyl hydrolase 47 family.</text>
</comment>
<organism evidence="15 16">
    <name type="scientific">Rhizoctonia solani 123E</name>
    <dbReference type="NCBI Taxonomy" id="1423351"/>
    <lineage>
        <taxon>Eukaryota</taxon>
        <taxon>Fungi</taxon>
        <taxon>Dikarya</taxon>
        <taxon>Basidiomycota</taxon>
        <taxon>Agaricomycotina</taxon>
        <taxon>Agaricomycetes</taxon>
        <taxon>Cantharellales</taxon>
        <taxon>Ceratobasidiaceae</taxon>
        <taxon>Rhizoctonia</taxon>
    </lineage>
</organism>
<feature type="active site" description="Proton donor" evidence="10">
    <location>
        <position position="420"/>
    </location>
</feature>
<keyword evidence="13" id="KW-0326">Glycosidase</keyword>
<comment type="catalytic activity">
    <reaction evidence="9">
        <text>N(4)-(alpha-D-Man-(1-&gt;2)-alpha-D-Man-(1-&gt;2)-alpha-D-Man-(1-&gt;3)-[alpha-D-Man-(1-&gt;2)-alpha-D-Man-(1-&gt;3)-[alpha-D-Man-(1-&gt;2)-alpha-D-Man-(1-&gt;6)]-alpha-D-Man-(1-&gt;6)]-beta-D-Man-(1-&gt;4)-beta-D-GlcNAc-(1-&gt;4)-beta-D-GlcNAc)-L-asparaginyl-[protein] (N-glucan mannose isomer 9A1,2,3B1,2,3) + 4 H2O = N(4)-(alpha-D-Man-(1-&gt;3)-[alpha-D-Man-(1-&gt;3)-[alpha-D-Man-(1-&gt;6)]-alpha-D-Man-(1-&gt;6)]-beta-D-Man-(1-&gt;4)-beta-D-GlcNAc-(1-&gt;4)-beta-D-GlcNAc)-L-asparaginyl-[protein] (N-glucan mannose isomer 5A1,2) + 4 beta-D-mannose</text>
        <dbReference type="Rhea" id="RHEA:56008"/>
        <dbReference type="Rhea" id="RHEA-COMP:14356"/>
        <dbReference type="Rhea" id="RHEA-COMP:14367"/>
        <dbReference type="ChEBI" id="CHEBI:15377"/>
        <dbReference type="ChEBI" id="CHEBI:28563"/>
        <dbReference type="ChEBI" id="CHEBI:59087"/>
        <dbReference type="ChEBI" id="CHEBI:139493"/>
        <dbReference type="EC" id="3.2.1.113"/>
    </reaction>
</comment>
<feature type="active site" description="Proton donor" evidence="10">
    <location>
        <position position="156"/>
    </location>
</feature>
<feature type="active site" evidence="10">
    <location>
        <position position="292"/>
    </location>
</feature>
<evidence type="ECO:0000256" key="10">
    <source>
        <dbReference type="PIRSR" id="PIRSR601382-1"/>
    </source>
</evidence>
<comment type="catalytic activity">
    <reaction evidence="8">
        <text>N(4)-(alpha-D-Man-(1-&gt;2)-alpha-D-Man-(1-&gt;2)-alpha-D-Man-(1-&gt;3)-[alpha-D-Man-(1-&gt;3)-[alpha-D-Man-(1-&gt;2)-alpha-D-Man-(1-&gt;6)]-alpha-D-Man-(1-&gt;6)]-beta-D-Man-(1-&gt;4)-beta-D-GlcNAc-(1-&gt;4)-beta-D-GlcNAc)-L-asparaginyl-[protein] (N-glucan mannose isomer 8A1,2,3B1,3) + 3 H2O = N(4)-(alpha-D-Man-(1-&gt;3)-[alpha-D-Man-(1-&gt;3)-[alpha-D-Man-(1-&gt;6)]-alpha-D-Man-(1-&gt;6)]-beta-D-Man-(1-&gt;4)-beta-D-GlcNAc-(1-&gt;4)-beta-D-GlcNAc)-L-asparaginyl-[protein] (N-glucan mannose isomer 5A1,2) + 3 beta-D-mannose</text>
        <dbReference type="Rhea" id="RHEA:56028"/>
        <dbReference type="Rhea" id="RHEA-COMP:14358"/>
        <dbReference type="Rhea" id="RHEA-COMP:14367"/>
        <dbReference type="ChEBI" id="CHEBI:15377"/>
        <dbReference type="ChEBI" id="CHEBI:28563"/>
        <dbReference type="ChEBI" id="CHEBI:59087"/>
        <dbReference type="ChEBI" id="CHEBI:60628"/>
        <dbReference type="EC" id="3.2.1.113"/>
    </reaction>
</comment>
<gene>
    <name evidence="15" type="ORF">V565_041790</name>
</gene>
<dbReference type="PANTHER" id="PTHR11742">
    <property type="entry name" value="MANNOSYL-OLIGOSACCHARIDE ALPHA-1,2-MANNOSIDASE-RELATED"/>
    <property type="match status" value="1"/>
</dbReference>
<dbReference type="EC" id="3.2.1.-" evidence="13"/>
<sequence>MIGFNRLQRIAVISICSMVFIWLFVKYLDTTQLRTRWLPPIPEHETPWALPADIPDIGSDPDATRADPIRRDAVVAAFKHAWKGYERDAFGCDEYHPVARTGKNLTTTRGIGYMIIDALDTMLIMGEPLREEYLRARKWVETELDFDRDGRYSTFEITIRILGGLLSAYALSDKDELYLRRAEELGDRLLPAFNTPHGLPIPNVNFHSEPHPNWGGEPVSTAEAATLQLEFKYLSHITGKDKYWKAAEKVMDVIKEALKGEHVVDGALTPINMNAQTGEFYYSDIRLGSRGDSYYEYLLKQYLQTNGTEPVYREMYDRAMAAIHKNLVFKTPRSGLSYIAELEPTRSAKIPEKWKVSPKQDHLVCFLGGSLQLGVTEGHNLDPKNLRKLSAGKQRDWKLGEELTRTCMATHETKTGLSPEIAVFYAEGDIQSKTKDWHAKNRYDSRYILRPETVESLFLGWRLSGEIKYRKWGWDIFQAIEKHCKVPKGGYAGVESVFEVPVVLLDNMETFFLGETLKYLYLLFDGSSSVPLHEYVFNTEAHPLPIFSPRG</sequence>
<keyword evidence="5 13" id="KW-0378">Hydrolase</keyword>
<evidence type="ECO:0000256" key="14">
    <source>
        <dbReference type="SAM" id="Phobius"/>
    </source>
</evidence>
<dbReference type="InterPro" id="IPR012341">
    <property type="entry name" value="6hp_glycosidase-like_sf"/>
</dbReference>
<dbReference type="GO" id="GO:0004571">
    <property type="term" value="F:mannosyl-oligosaccharide 1,2-alpha-mannosidase activity"/>
    <property type="evidence" value="ECO:0007669"/>
    <property type="project" value="UniProtKB-EC"/>
</dbReference>
<dbReference type="AlphaFoldDB" id="A0A074S040"/>
<keyword evidence="14" id="KW-1133">Transmembrane helix</keyword>
<comment type="cofactor">
    <cofactor evidence="1 11">
        <name>Ca(2+)</name>
        <dbReference type="ChEBI" id="CHEBI:29108"/>
    </cofactor>
</comment>